<dbReference type="GO" id="GO:0071973">
    <property type="term" value="P:bacterial-type flagellum-dependent cell motility"/>
    <property type="evidence" value="ECO:0007669"/>
    <property type="project" value="InterPro"/>
</dbReference>
<evidence type="ECO:0000259" key="2">
    <source>
        <dbReference type="Pfam" id="PF01052"/>
    </source>
</evidence>
<protein>
    <submittedName>
        <fullName evidence="3">Flagellar motor switch protein FliN/FliY</fullName>
    </submittedName>
</protein>
<dbReference type="EMBL" id="VLKL01000003">
    <property type="protein sequence ID" value="TWI08630.1"/>
    <property type="molecule type" value="Genomic_DNA"/>
</dbReference>
<keyword evidence="3" id="KW-0282">Flagellum</keyword>
<dbReference type="AlphaFoldDB" id="A0A562LLY1"/>
<dbReference type="GO" id="GO:0006935">
    <property type="term" value="P:chemotaxis"/>
    <property type="evidence" value="ECO:0007669"/>
    <property type="project" value="InterPro"/>
</dbReference>
<feature type="domain" description="Flagellar motor switch protein FliN-like C-terminal" evidence="2">
    <location>
        <begin position="36"/>
        <end position="105"/>
    </location>
</feature>
<dbReference type="Gene3D" id="2.30.330.10">
    <property type="entry name" value="SpoA-like"/>
    <property type="match status" value="1"/>
</dbReference>
<dbReference type="InterPro" id="IPR001172">
    <property type="entry name" value="FliN_T3SS_HrcQb"/>
</dbReference>
<dbReference type="Pfam" id="PF01052">
    <property type="entry name" value="FliMN_C"/>
    <property type="match status" value="1"/>
</dbReference>
<gene>
    <name evidence="3" type="ORF">IQ17_01450</name>
</gene>
<comment type="similarity">
    <text evidence="1">Belongs to the FliN/MopA/SpaO family.</text>
</comment>
<accession>A0A562LLY1</accession>
<dbReference type="GO" id="GO:0009425">
    <property type="term" value="C:bacterial-type flagellum basal body"/>
    <property type="evidence" value="ECO:0007669"/>
    <property type="project" value="InterPro"/>
</dbReference>
<organism evidence="3 4">
    <name type="scientific">Bradyrhizobium daqingense</name>
    <dbReference type="NCBI Taxonomy" id="993502"/>
    <lineage>
        <taxon>Bacteria</taxon>
        <taxon>Pseudomonadati</taxon>
        <taxon>Pseudomonadota</taxon>
        <taxon>Alphaproteobacteria</taxon>
        <taxon>Hyphomicrobiales</taxon>
        <taxon>Nitrobacteraceae</taxon>
        <taxon>Bradyrhizobium</taxon>
    </lineage>
</organism>
<dbReference type="PRINTS" id="PR00956">
    <property type="entry name" value="FLGMOTORFLIN"/>
</dbReference>
<keyword evidence="3" id="KW-0966">Cell projection</keyword>
<evidence type="ECO:0000256" key="1">
    <source>
        <dbReference type="ARBA" id="ARBA00009226"/>
    </source>
</evidence>
<dbReference type="GO" id="GO:0003774">
    <property type="term" value="F:cytoskeletal motor activity"/>
    <property type="evidence" value="ECO:0007669"/>
    <property type="project" value="InterPro"/>
</dbReference>
<reference evidence="3 4" key="1">
    <citation type="journal article" date="2015" name="Stand. Genomic Sci.">
        <title>Genomic Encyclopedia of Bacterial and Archaeal Type Strains, Phase III: the genomes of soil and plant-associated and newly described type strains.</title>
        <authorList>
            <person name="Whitman W.B."/>
            <person name="Woyke T."/>
            <person name="Klenk H.P."/>
            <person name="Zhou Y."/>
            <person name="Lilburn T.G."/>
            <person name="Beck B.J."/>
            <person name="De Vos P."/>
            <person name="Vandamme P."/>
            <person name="Eisen J.A."/>
            <person name="Garrity G."/>
            <person name="Hugenholtz P."/>
            <person name="Kyrpides N.C."/>
        </authorList>
    </citation>
    <scope>NUCLEOTIDE SEQUENCE [LARGE SCALE GENOMIC DNA]</scope>
    <source>
        <strain evidence="3 4">CGMCC 1.10947</strain>
    </source>
</reference>
<keyword evidence="3" id="KW-0969">Cilium</keyword>
<dbReference type="Proteomes" id="UP000317176">
    <property type="component" value="Unassembled WGS sequence"/>
</dbReference>
<dbReference type="InterPro" id="IPR001543">
    <property type="entry name" value="FliN-like_C"/>
</dbReference>
<evidence type="ECO:0000313" key="3">
    <source>
        <dbReference type="EMBL" id="TWI08630.1"/>
    </source>
</evidence>
<comment type="caution">
    <text evidence="3">The sequence shown here is derived from an EMBL/GenBank/DDBJ whole genome shotgun (WGS) entry which is preliminary data.</text>
</comment>
<dbReference type="SUPFAM" id="SSF101801">
    <property type="entry name" value="Surface presentation of antigens (SPOA)"/>
    <property type="match status" value="1"/>
</dbReference>
<evidence type="ECO:0000313" key="4">
    <source>
        <dbReference type="Proteomes" id="UP000317176"/>
    </source>
</evidence>
<dbReference type="InterPro" id="IPR036429">
    <property type="entry name" value="SpoA-like_sf"/>
</dbReference>
<name>A0A562LLY1_9BRAD</name>
<proteinExistence type="inferred from homology"/>
<sequence length="112" mass="11904">MANHNVVIIRGANAKSLLKSLGSSPFVAAVLTVPTLDKVTVDLMVVLGTTTMPIHQVLRLSRGAIIELDATEADEVKVLANNLPVASGVVLVDRNRIAVEVKQMLPRSPGTR</sequence>
<keyword evidence="4" id="KW-1185">Reference proteome</keyword>